<accession>A0ABX4URK3</accession>
<gene>
    <name evidence="3" type="ORF">CJ240_04070</name>
</gene>
<name>A0ABX4URK3_9ACTO</name>
<keyword evidence="4" id="KW-1185">Reference proteome</keyword>
<dbReference type="InterPro" id="IPR003768">
    <property type="entry name" value="ScpA"/>
</dbReference>
<comment type="caution">
    <text evidence="3">The sequence shown here is derived from an EMBL/GenBank/DDBJ whole genome shotgun (WGS) entry which is preliminary data.</text>
</comment>
<proteinExistence type="predicted"/>
<evidence type="ECO:0000256" key="2">
    <source>
        <dbReference type="ARBA" id="ARBA00044777"/>
    </source>
</evidence>
<dbReference type="Pfam" id="PF02616">
    <property type="entry name" value="SMC_ScpA"/>
    <property type="match status" value="1"/>
</dbReference>
<dbReference type="Gene3D" id="1.10.10.580">
    <property type="entry name" value="Structural maintenance of chromosome 1. Chain E"/>
    <property type="match status" value="1"/>
</dbReference>
<dbReference type="Gene3D" id="6.10.250.2410">
    <property type="match status" value="1"/>
</dbReference>
<dbReference type="Proteomes" id="UP000243201">
    <property type="component" value="Unassembled WGS sequence"/>
</dbReference>
<evidence type="ECO:0000313" key="3">
    <source>
        <dbReference type="EMBL" id="PMB90886.1"/>
    </source>
</evidence>
<protein>
    <recommendedName>
        <fullName evidence="2">Segregation and condensation protein A</fullName>
    </recommendedName>
</protein>
<keyword evidence="1" id="KW-0159">Chromosome partition</keyword>
<dbReference type="InterPro" id="IPR023093">
    <property type="entry name" value="ScpA-like_C"/>
</dbReference>
<reference evidence="3 4" key="1">
    <citation type="submission" date="2017-09" db="EMBL/GenBank/DDBJ databases">
        <title>Bacterial strain isolated from the female urinary microbiota.</title>
        <authorList>
            <person name="Thomas-White K."/>
            <person name="Kumar N."/>
            <person name="Forster S."/>
            <person name="Putonti C."/>
            <person name="Lawley T."/>
            <person name="Wolfe A.J."/>
        </authorList>
    </citation>
    <scope>NUCLEOTIDE SEQUENCE [LARGE SCALE GENOMIC DNA]</scope>
    <source>
        <strain evidence="3 4">UMB0744</strain>
    </source>
</reference>
<evidence type="ECO:0000256" key="1">
    <source>
        <dbReference type="ARBA" id="ARBA00022829"/>
    </source>
</evidence>
<dbReference type="PANTHER" id="PTHR33969:SF2">
    <property type="entry name" value="SEGREGATION AND CONDENSATION PROTEIN A"/>
    <property type="match status" value="1"/>
</dbReference>
<evidence type="ECO:0000313" key="4">
    <source>
        <dbReference type="Proteomes" id="UP000243201"/>
    </source>
</evidence>
<dbReference type="PANTHER" id="PTHR33969">
    <property type="entry name" value="SEGREGATION AND CONDENSATION PROTEIN A"/>
    <property type="match status" value="1"/>
</dbReference>
<sequence length="314" mass="35073">MRPLIRGRKLTGSWHARLLPVVTPPKSPVVSGNPQAIDGEEGALFPPQLAGNADPEKAPPFELELEVFSGPLDLLLTLIIKNKLDITEVALAQVTDEFIAYMQAFPDLSQASQFLEIAATLLNIKASQLLPGEETEELDPEYLEARDLLFSRLLQYRAYKEVAEYLRVRIGEGQAYYPREVPLPAKFARLLPPLRVDFTPEDLARAAADAFTRRPPQVSLSHLHLPQASLAEQAQIVVAELKLSGKASFSQLTRSAKNATERVTRFLALLELYRHRCVGFTQESALEELYVTLDTKEIPDFNNFIFDEYGAADD</sequence>
<dbReference type="EMBL" id="PNGC01000001">
    <property type="protein sequence ID" value="PMB90886.1"/>
    <property type="molecule type" value="Genomic_DNA"/>
</dbReference>
<organism evidence="3 4">
    <name type="scientific">Varibaculum cambriense</name>
    <dbReference type="NCBI Taxonomy" id="184870"/>
    <lineage>
        <taxon>Bacteria</taxon>
        <taxon>Bacillati</taxon>
        <taxon>Actinomycetota</taxon>
        <taxon>Actinomycetes</taxon>
        <taxon>Actinomycetales</taxon>
        <taxon>Actinomycetaceae</taxon>
        <taxon>Varibaculum</taxon>
    </lineage>
</organism>